<dbReference type="EMBL" id="LR746269">
    <property type="protein sequence ID" value="CAA7397590.1"/>
    <property type="molecule type" value="Genomic_DNA"/>
</dbReference>
<feature type="compositionally biased region" description="Pro residues" evidence="15">
    <location>
        <begin position="81"/>
        <end position="145"/>
    </location>
</feature>
<evidence type="ECO:0000256" key="4">
    <source>
        <dbReference type="ARBA" id="ARBA00022527"/>
    </source>
</evidence>
<keyword evidence="11" id="KW-0472">Membrane</keyword>
<evidence type="ECO:0000256" key="12">
    <source>
        <dbReference type="ARBA" id="ARBA00047899"/>
    </source>
</evidence>
<dbReference type="PANTHER" id="PTHR47982">
    <property type="entry name" value="PROLINE-RICH RECEPTOR-LIKE PROTEIN KINASE PERK4"/>
    <property type="match status" value="1"/>
</dbReference>
<dbReference type="FunFam" id="1.10.510.10:FF:000173">
    <property type="entry name" value="proline-rich receptor-like protein kinase PERK8"/>
    <property type="match status" value="1"/>
</dbReference>
<feature type="region of interest" description="Disordered" evidence="15">
    <location>
        <begin position="1"/>
        <end position="201"/>
    </location>
</feature>
<feature type="binding site" evidence="14">
    <location>
        <position position="264"/>
    </location>
    <ligand>
        <name>ATP</name>
        <dbReference type="ChEBI" id="CHEBI:30616"/>
    </ligand>
</feature>
<dbReference type="InterPro" id="IPR017441">
    <property type="entry name" value="Protein_kinase_ATP_BS"/>
</dbReference>
<keyword evidence="8" id="KW-0418">Kinase</keyword>
<dbReference type="GO" id="GO:0005524">
    <property type="term" value="F:ATP binding"/>
    <property type="evidence" value="ECO:0007669"/>
    <property type="project" value="UniProtKB-UniRule"/>
</dbReference>
<evidence type="ECO:0000256" key="14">
    <source>
        <dbReference type="PROSITE-ProRule" id="PRU10141"/>
    </source>
</evidence>
<dbReference type="GO" id="GO:0005886">
    <property type="term" value="C:plasma membrane"/>
    <property type="evidence" value="ECO:0007669"/>
    <property type="project" value="UniProtKB-SubCell"/>
</dbReference>
<keyword evidence="3" id="KW-1003">Cell membrane</keyword>
<comment type="catalytic activity">
    <reaction evidence="12">
        <text>L-threonyl-[protein] + ATP = O-phospho-L-threonyl-[protein] + ADP + H(+)</text>
        <dbReference type="Rhea" id="RHEA:46608"/>
        <dbReference type="Rhea" id="RHEA-COMP:11060"/>
        <dbReference type="Rhea" id="RHEA-COMP:11605"/>
        <dbReference type="ChEBI" id="CHEBI:15378"/>
        <dbReference type="ChEBI" id="CHEBI:30013"/>
        <dbReference type="ChEBI" id="CHEBI:30616"/>
        <dbReference type="ChEBI" id="CHEBI:61977"/>
        <dbReference type="ChEBI" id="CHEBI:456216"/>
        <dbReference type="EC" id="2.7.11.1"/>
    </reaction>
</comment>
<comment type="catalytic activity">
    <reaction evidence="13">
        <text>L-seryl-[protein] + ATP = O-phospho-L-seryl-[protein] + ADP + H(+)</text>
        <dbReference type="Rhea" id="RHEA:17989"/>
        <dbReference type="Rhea" id="RHEA-COMP:9863"/>
        <dbReference type="Rhea" id="RHEA-COMP:11604"/>
        <dbReference type="ChEBI" id="CHEBI:15378"/>
        <dbReference type="ChEBI" id="CHEBI:29999"/>
        <dbReference type="ChEBI" id="CHEBI:30616"/>
        <dbReference type="ChEBI" id="CHEBI:83421"/>
        <dbReference type="ChEBI" id="CHEBI:456216"/>
        <dbReference type="EC" id="2.7.11.1"/>
    </reaction>
</comment>
<keyword evidence="5" id="KW-0808">Transferase</keyword>
<evidence type="ECO:0000256" key="2">
    <source>
        <dbReference type="ARBA" id="ARBA00012513"/>
    </source>
</evidence>
<keyword evidence="6" id="KW-0812">Transmembrane</keyword>
<name>A0A7I8KIP6_SPIIN</name>
<feature type="compositionally biased region" description="Low complexity" evidence="15">
    <location>
        <begin position="146"/>
        <end position="160"/>
    </location>
</feature>
<evidence type="ECO:0000313" key="18">
    <source>
        <dbReference type="Proteomes" id="UP000663760"/>
    </source>
</evidence>
<dbReference type="InterPro" id="IPR001245">
    <property type="entry name" value="Ser-Thr/Tyr_kinase_cat_dom"/>
</dbReference>
<dbReference type="AlphaFoldDB" id="A0A7I8KIP6"/>
<dbReference type="InterPro" id="IPR011009">
    <property type="entry name" value="Kinase-like_dom_sf"/>
</dbReference>
<dbReference type="PROSITE" id="PS00107">
    <property type="entry name" value="PROTEIN_KINASE_ATP"/>
    <property type="match status" value="1"/>
</dbReference>
<keyword evidence="10" id="KW-1133">Transmembrane helix</keyword>
<keyword evidence="18" id="KW-1185">Reference proteome</keyword>
<dbReference type="CDD" id="cd14066">
    <property type="entry name" value="STKc_IRAK"/>
    <property type="match status" value="1"/>
</dbReference>
<dbReference type="InterPro" id="IPR047117">
    <property type="entry name" value="PERK1-13-like"/>
</dbReference>
<feature type="compositionally biased region" description="Pro residues" evidence="15">
    <location>
        <begin position="161"/>
        <end position="190"/>
    </location>
</feature>
<sequence length="565" mass="59294">MASPEGPAIEIGFSPTSSPPPPEPVAAASPPVSSTPPPPVSDGGPSPETASSPPVPSSSPAAATSPPVAAAPPVESLPAPSSAPPSASLPPPPLLTPSPPVIVPPPDGSPPPLLADPPATTAPPSQPPPAGSSPSASPPPLPPPSSRSSSPVSSPSTPDKPSSPTPAPPSSPTPGKPSPKSPASPSPPKSSYPGSPTPLVKKRLEGHGFQRLVSDHLGQPKPWFSYEELLQATDGFSSQNLLGEGGFGSVYKGWLPDGRAVAVKQLRVEGGRAEREFQAEVEIISRVHHRHLVSLVGCCISDNLRLLVYDYVPNNTLHYHLHGKGRPVMDWATRLKVALGAARGVAYLHEDCHPQIIHRDIKSSNILLDNNFEARVSDFGLAKLAMDTSTQHVTSRLVGTFGYLAPEYVSSGKLSSKSDVFSFGVVILELITGREPVDSSRPLGNESLVEWARPLLARSLETGELGDLPDPRLEKGYNPSEAQRMIEVAASCIRHSAPMRPHMGQIVRALDGSADPMEDLSNGVRPGQSELFGPSWPSAEIRLFQQMAFGGQDHSGSFGQARRDL</sequence>
<accession>A0A7I8KIP6</accession>
<dbReference type="InterPro" id="IPR000719">
    <property type="entry name" value="Prot_kinase_dom"/>
</dbReference>
<dbReference type="SUPFAM" id="SSF56112">
    <property type="entry name" value="Protein kinase-like (PK-like)"/>
    <property type="match status" value="1"/>
</dbReference>
<protein>
    <recommendedName>
        <fullName evidence="2">non-specific serine/threonine protein kinase</fullName>
        <ecNumber evidence="2">2.7.11.1</ecNumber>
    </recommendedName>
</protein>
<dbReference type="PROSITE" id="PS00108">
    <property type="entry name" value="PROTEIN_KINASE_ST"/>
    <property type="match status" value="1"/>
</dbReference>
<evidence type="ECO:0000259" key="16">
    <source>
        <dbReference type="PROSITE" id="PS50011"/>
    </source>
</evidence>
<dbReference type="Gene3D" id="1.10.510.10">
    <property type="entry name" value="Transferase(Phosphotransferase) domain 1"/>
    <property type="match status" value="1"/>
</dbReference>
<dbReference type="SMART" id="SM00220">
    <property type="entry name" value="S_TKc"/>
    <property type="match status" value="1"/>
</dbReference>
<evidence type="ECO:0000256" key="9">
    <source>
        <dbReference type="ARBA" id="ARBA00022840"/>
    </source>
</evidence>
<evidence type="ECO:0000256" key="15">
    <source>
        <dbReference type="SAM" id="MobiDB-lite"/>
    </source>
</evidence>
<dbReference type="PANTHER" id="PTHR47982:SF32">
    <property type="entry name" value="NON-SPECIFIC SERINE_THREONINE PROTEIN KINASE"/>
    <property type="match status" value="1"/>
</dbReference>
<dbReference type="GO" id="GO:0004674">
    <property type="term" value="F:protein serine/threonine kinase activity"/>
    <property type="evidence" value="ECO:0007669"/>
    <property type="project" value="UniProtKB-KW"/>
</dbReference>
<keyword evidence="9 14" id="KW-0067">ATP-binding</keyword>
<dbReference type="InterPro" id="IPR008271">
    <property type="entry name" value="Ser/Thr_kinase_AS"/>
</dbReference>
<keyword evidence="7 14" id="KW-0547">Nucleotide-binding</keyword>
<evidence type="ECO:0000256" key="8">
    <source>
        <dbReference type="ARBA" id="ARBA00022777"/>
    </source>
</evidence>
<evidence type="ECO:0000256" key="1">
    <source>
        <dbReference type="ARBA" id="ARBA00004162"/>
    </source>
</evidence>
<feature type="compositionally biased region" description="Low complexity" evidence="15">
    <location>
        <begin position="41"/>
        <end position="80"/>
    </location>
</feature>
<proteinExistence type="predicted"/>
<evidence type="ECO:0000256" key="10">
    <source>
        <dbReference type="ARBA" id="ARBA00022989"/>
    </source>
</evidence>
<gene>
    <name evidence="17" type="ORF">SI8410_06008255</name>
</gene>
<evidence type="ECO:0000256" key="6">
    <source>
        <dbReference type="ARBA" id="ARBA00022692"/>
    </source>
</evidence>
<keyword evidence="4" id="KW-0723">Serine/threonine-protein kinase</keyword>
<dbReference type="Proteomes" id="UP000663760">
    <property type="component" value="Chromosome 6"/>
</dbReference>
<dbReference type="EC" id="2.7.11.1" evidence="2"/>
<evidence type="ECO:0000256" key="7">
    <source>
        <dbReference type="ARBA" id="ARBA00022741"/>
    </source>
</evidence>
<evidence type="ECO:0000313" key="17">
    <source>
        <dbReference type="EMBL" id="CAA7397590.1"/>
    </source>
</evidence>
<dbReference type="FunFam" id="3.30.200.20:FF:000212">
    <property type="entry name" value="Proline-rich receptor-like protein kinase PERK8"/>
    <property type="match status" value="1"/>
</dbReference>
<dbReference type="PROSITE" id="PS50011">
    <property type="entry name" value="PROTEIN_KINASE_DOM"/>
    <property type="match status" value="1"/>
</dbReference>
<reference evidence="17" key="1">
    <citation type="submission" date="2020-02" db="EMBL/GenBank/DDBJ databases">
        <authorList>
            <person name="Scholz U."/>
            <person name="Mascher M."/>
            <person name="Fiebig A."/>
        </authorList>
    </citation>
    <scope>NUCLEOTIDE SEQUENCE</scope>
</reference>
<evidence type="ECO:0000256" key="11">
    <source>
        <dbReference type="ARBA" id="ARBA00023136"/>
    </source>
</evidence>
<evidence type="ECO:0000256" key="13">
    <source>
        <dbReference type="ARBA" id="ARBA00048679"/>
    </source>
</evidence>
<comment type="subcellular location">
    <subcellularLocation>
        <location evidence="1">Cell membrane</location>
        <topology evidence="1">Single-pass membrane protein</topology>
    </subcellularLocation>
</comment>
<evidence type="ECO:0000256" key="3">
    <source>
        <dbReference type="ARBA" id="ARBA00022475"/>
    </source>
</evidence>
<evidence type="ECO:0000256" key="5">
    <source>
        <dbReference type="ARBA" id="ARBA00022679"/>
    </source>
</evidence>
<dbReference type="Gene3D" id="3.30.200.20">
    <property type="entry name" value="Phosphorylase Kinase, domain 1"/>
    <property type="match status" value="1"/>
</dbReference>
<organism evidence="17 18">
    <name type="scientific">Spirodela intermedia</name>
    <name type="common">Intermediate duckweed</name>
    <dbReference type="NCBI Taxonomy" id="51605"/>
    <lineage>
        <taxon>Eukaryota</taxon>
        <taxon>Viridiplantae</taxon>
        <taxon>Streptophyta</taxon>
        <taxon>Embryophyta</taxon>
        <taxon>Tracheophyta</taxon>
        <taxon>Spermatophyta</taxon>
        <taxon>Magnoliopsida</taxon>
        <taxon>Liliopsida</taxon>
        <taxon>Araceae</taxon>
        <taxon>Lemnoideae</taxon>
        <taxon>Spirodela</taxon>
    </lineage>
</organism>
<dbReference type="Pfam" id="PF07714">
    <property type="entry name" value="PK_Tyr_Ser-Thr"/>
    <property type="match status" value="1"/>
</dbReference>
<feature type="domain" description="Protein kinase" evidence="16">
    <location>
        <begin position="236"/>
        <end position="518"/>
    </location>
</feature>
<dbReference type="OrthoDB" id="4062651at2759"/>